<name>A0A1D1ZR71_AUXPR</name>
<accession>A0A1D1ZR71</accession>
<gene>
    <name evidence="1" type="ORF">g.11268</name>
</gene>
<sequence>MTNAVIRGHCPPSTFPRHSPQTDSVAIGVRLQSQARLDVLIPFLSDKLGEDETKSVKKLQEDLESDLKKALEQRKDGADTLKSTLTAFLKDFQASVKKLETGPLAQLVEQGVDLTEITPKYLKAKESASIEARA</sequence>
<reference evidence="1" key="1">
    <citation type="submission" date="2015-08" db="EMBL/GenBank/DDBJ databases">
        <authorList>
            <person name="Babu N.S."/>
            <person name="Beckwith C.J."/>
            <person name="Beseler K.G."/>
            <person name="Brison A."/>
            <person name="Carone J.V."/>
            <person name="Caskin T.P."/>
            <person name="Diamond M."/>
            <person name="Durham M.E."/>
            <person name="Foxe J.M."/>
            <person name="Go M."/>
            <person name="Henderson B.A."/>
            <person name="Jones I.B."/>
            <person name="McGettigan J.A."/>
            <person name="Micheletti S.J."/>
            <person name="Nasrallah M.E."/>
            <person name="Ortiz D."/>
            <person name="Piller C.R."/>
            <person name="Privatt S.R."/>
            <person name="Schneider S.L."/>
            <person name="Sharp S."/>
            <person name="Smith T.C."/>
            <person name="Stanton J.D."/>
            <person name="Ullery H.E."/>
            <person name="Wilson R.J."/>
            <person name="Serrano M.G."/>
            <person name="Buck G."/>
            <person name="Lee V."/>
            <person name="Wang Y."/>
            <person name="Carvalho R."/>
            <person name="Voegtly L."/>
            <person name="Shi R."/>
            <person name="Duckworth R."/>
            <person name="Johnson A."/>
            <person name="Loviza R."/>
            <person name="Walstead R."/>
            <person name="Shah Z."/>
            <person name="Kiflezghi M."/>
            <person name="Wade K."/>
            <person name="Ball S.L."/>
            <person name="Bradley K.W."/>
            <person name="Asai D.J."/>
            <person name="Bowman C.A."/>
            <person name="Russell D.A."/>
            <person name="Pope W.H."/>
            <person name="Jacobs-Sera D."/>
            <person name="Hendrix R.W."/>
            <person name="Hatfull G.F."/>
        </authorList>
    </citation>
    <scope>NUCLEOTIDE SEQUENCE</scope>
</reference>
<evidence type="ECO:0000313" key="1">
    <source>
        <dbReference type="EMBL" id="JAT69428.1"/>
    </source>
</evidence>
<protein>
    <submittedName>
        <fullName evidence="1">Uncharacterized protein</fullName>
    </submittedName>
</protein>
<organism evidence="1">
    <name type="scientific">Auxenochlorella protothecoides</name>
    <name type="common">Green microalga</name>
    <name type="synonym">Chlorella protothecoides</name>
    <dbReference type="NCBI Taxonomy" id="3075"/>
    <lineage>
        <taxon>Eukaryota</taxon>
        <taxon>Viridiplantae</taxon>
        <taxon>Chlorophyta</taxon>
        <taxon>core chlorophytes</taxon>
        <taxon>Trebouxiophyceae</taxon>
        <taxon>Chlorellales</taxon>
        <taxon>Chlorellaceae</taxon>
        <taxon>Auxenochlorella</taxon>
    </lineage>
</organism>
<proteinExistence type="predicted"/>
<dbReference type="AlphaFoldDB" id="A0A1D1ZR71"/>
<dbReference type="EMBL" id="GDKF01009194">
    <property type="protein sequence ID" value="JAT69428.1"/>
    <property type="molecule type" value="Transcribed_RNA"/>
</dbReference>